<dbReference type="Gene3D" id="3.30.420.10">
    <property type="entry name" value="Ribonuclease H-like superfamily/Ribonuclease H"/>
    <property type="match status" value="1"/>
</dbReference>
<dbReference type="GO" id="GO:0015074">
    <property type="term" value="P:DNA integration"/>
    <property type="evidence" value="ECO:0007669"/>
    <property type="project" value="InterPro"/>
</dbReference>
<comment type="function">
    <text evidence="1">Involved in the transposition of the insertion sequence.</text>
</comment>
<evidence type="ECO:0000313" key="3">
    <source>
        <dbReference type="EMBL" id="SFR00273.1"/>
    </source>
</evidence>
<name>A0A1I6D4H5_9FIRM</name>
<dbReference type="PANTHER" id="PTHR46889:SF7">
    <property type="entry name" value="TRANSPOSASE FOR INSERTION SEQUENCE ELEMENT IS904"/>
    <property type="match status" value="1"/>
</dbReference>
<dbReference type="InterPro" id="IPR036397">
    <property type="entry name" value="RNaseH_sf"/>
</dbReference>
<dbReference type="InterPro" id="IPR048020">
    <property type="entry name" value="Transpos_IS3"/>
</dbReference>
<accession>A0A1I6D4H5</accession>
<dbReference type="EMBL" id="FOYM01000005">
    <property type="protein sequence ID" value="SFR00273.1"/>
    <property type="molecule type" value="Genomic_DNA"/>
</dbReference>
<dbReference type="Pfam" id="PF13276">
    <property type="entry name" value="HTH_21"/>
    <property type="match status" value="1"/>
</dbReference>
<feature type="domain" description="Integrase catalytic" evidence="2">
    <location>
        <begin position="110"/>
        <end position="269"/>
    </location>
</feature>
<dbReference type="PROSITE" id="PS50994">
    <property type="entry name" value="INTEGRASE"/>
    <property type="match status" value="1"/>
</dbReference>
<evidence type="ECO:0000313" key="4">
    <source>
        <dbReference type="Proteomes" id="UP000199584"/>
    </source>
</evidence>
<keyword evidence="4" id="KW-1185">Reference proteome</keyword>
<reference evidence="4" key="1">
    <citation type="submission" date="2016-10" db="EMBL/GenBank/DDBJ databases">
        <authorList>
            <person name="Varghese N."/>
            <person name="Submissions S."/>
        </authorList>
    </citation>
    <scope>NUCLEOTIDE SEQUENCE [LARGE SCALE GENOMIC DNA]</scope>
    <source>
        <strain evidence="4">DSM 3669</strain>
    </source>
</reference>
<dbReference type="Proteomes" id="UP000199584">
    <property type="component" value="Unassembled WGS sequence"/>
</dbReference>
<dbReference type="Pfam" id="PF00665">
    <property type="entry name" value="rve"/>
    <property type="match status" value="1"/>
</dbReference>
<dbReference type="InterPro" id="IPR050900">
    <property type="entry name" value="Transposase_IS3/IS150/IS904"/>
</dbReference>
<gene>
    <name evidence="3" type="ORF">SAMN05660706_10560</name>
</gene>
<organism evidence="3 4">
    <name type="scientific">Desulfoscipio geothermicus DSM 3669</name>
    <dbReference type="NCBI Taxonomy" id="1121426"/>
    <lineage>
        <taxon>Bacteria</taxon>
        <taxon>Bacillati</taxon>
        <taxon>Bacillota</taxon>
        <taxon>Clostridia</taxon>
        <taxon>Eubacteriales</taxon>
        <taxon>Desulfallaceae</taxon>
        <taxon>Desulfoscipio</taxon>
    </lineage>
</organism>
<dbReference type="InterPro" id="IPR001584">
    <property type="entry name" value="Integrase_cat-core"/>
</dbReference>
<evidence type="ECO:0000256" key="1">
    <source>
        <dbReference type="ARBA" id="ARBA00002286"/>
    </source>
</evidence>
<dbReference type="InterPro" id="IPR025948">
    <property type="entry name" value="HTH-like_dom"/>
</dbReference>
<dbReference type="AlphaFoldDB" id="A0A1I6D4H5"/>
<proteinExistence type="predicted"/>
<dbReference type="GO" id="GO:0003676">
    <property type="term" value="F:nucleic acid binding"/>
    <property type="evidence" value="ECO:0007669"/>
    <property type="project" value="InterPro"/>
</dbReference>
<evidence type="ECO:0000259" key="2">
    <source>
        <dbReference type="PROSITE" id="PS50994"/>
    </source>
</evidence>
<dbReference type="InterPro" id="IPR012337">
    <property type="entry name" value="RNaseH-like_sf"/>
</dbReference>
<sequence>MVERNHPELTVKRQAELLEVNRTSIYYKPSEEEDKDIELMHRIDEIYTRWPHYGYRRIRAVLRDMGYKVNKKRVLRLMRRMGIAGLCPGPNLSKRNHQHHTYPYLLRGVKAARPDHIWGIDITYIRMKGSFMYLVAIIDWYSRYIVSWELSETLERSFVIRALKKALAVRKPEIINSDQGSHFTSGEYIELLKQNGIQISMDGKGRATDNAITERFFRNLKWEKIYYEEYRVPREVYRAVRNYIDEYNYKRPHQAISYEKPANMYFAGLKPAESTLATA</sequence>
<protein>
    <submittedName>
        <fullName evidence="3">Putative transposase</fullName>
    </submittedName>
</protein>
<dbReference type="STRING" id="39060.SAMN05660706_10560"/>
<dbReference type="PANTHER" id="PTHR46889">
    <property type="entry name" value="TRANSPOSASE INSF FOR INSERTION SEQUENCE IS3B-RELATED"/>
    <property type="match status" value="1"/>
</dbReference>
<dbReference type="SUPFAM" id="SSF53098">
    <property type="entry name" value="Ribonuclease H-like"/>
    <property type="match status" value="1"/>
</dbReference>
<dbReference type="NCBIfam" id="NF033516">
    <property type="entry name" value="transpos_IS3"/>
    <property type="match status" value="1"/>
</dbReference>